<feature type="compositionally biased region" description="Basic and acidic residues" evidence="1">
    <location>
        <begin position="92"/>
        <end position="107"/>
    </location>
</feature>
<protein>
    <recommendedName>
        <fullName evidence="4">Proteophosphoglycan ppg4</fullName>
    </recommendedName>
</protein>
<dbReference type="Proteomes" id="UP000053890">
    <property type="component" value="Unassembled WGS sequence"/>
</dbReference>
<evidence type="ECO:0008006" key="4">
    <source>
        <dbReference type="Google" id="ProtNLM"/>
    </source>
</evidence>
<proteinExistence type="predicted"/>
<accession>A0A0P9FC30</accession>
<name>A0A0P9FC30_RHOGW</name>
<dbReference type="RefSeq" id="XP_018269276.1">
    <property type="nucleotide sequence ID" value="XM_018417609.1"/>
</dbReference>
<dbReference type="OMA" id="PEHFRRG"/>
<feature type="compositionally biased region" description="Low complexity" evidence="1">
    <location>
        <begin position="43"/>
        <end position="59"/>
    </location>
</feature>
<feature type="compositionally biased region" description="Low complexity" evidence="1">
    <location>
        <begin position="1583"/>
        <end position="1597"/>
    </location>
</feature>
<feature type="region of interest" description="Disordered" evidence="1">
    <location>
        <begin position="641"/>
        <end position="670"/>
    </location>
</feature>
<feature type="compositionally biased region" description="Low complexity" evidence="1">
    <location>
        <begin position="111"/>
        <end position="131"/>
    </location>
</feature>
<feature type="compositionally biased region" description="Basic and acidic residues" evidence="1">
    <location>
        <begin position="869"/>
        <end position="892"/>
    </location>
</feature>
<feature type="region of interest" description="Disordered" evidence="1">
    <location>
        <begin position="348"/>
        <end position="492"/>
    </location>
</feature>
<feature type="compositionally biased region" description="Pro residues" evidence="1">
    <location>
        <begin position="1469"/>
        <end position="1483"/>
    </location>
</feature>
<sequence length="1841" mass="186785">MEQPPASAPSPPPRPLGSPTANRLALGRAVPRPLDLASSRAHSYSSTTPSASSTYTSSPPTAPDSLVSPRAQLASPTTPDRGTTALAGNTPARDERSASAEGADRPRAHAHAPSPTSSPALASLTSPPTAARPSTSTFPSPVAGYAARRASGKLPASASTTSIGGRSVLGYTSAARRTGSPYRGGGSGAGATPLGTSAGAGAGPAGGGGAGASGTGIGTTSSSRFLLTVVPPEHLPHDPPHPRTNPACSGYGPPEHFRRGTLVPLYPTLSSQLAAIAREYGLPSSGGVVLYLLSTTNPATQQPFPQSAGFAAEGGPRISDGAWNLLWAQLMAEEEAERDMLLYEQQQREHDLLDSDNASDDDDNDYRPPPVPPIPSEHAAPRQREQSEDAGIFSDEQEQERVSQSSVDGGASDGKAPRADNRVSAIARAGLGRGPPPSTTSPGAGVKRFSSFPTAAHPSLTRRSSRQSLRSASHRTAAPRPSSYNYATAPPSARAVSYGSSRFASGPASLFSPSTVGASAFLPGYGASVVVGKVEFDIHAGSRQGKWYEAWLASASQPASSGTSSVSTPAVASSAPAMAFEQPHQSWHELQLPSRVASAARSQESAARGLGIVAAPPAPEPHLFDTATLASAALSSSSLAAMAGHSPTGSSRERALAPDESSPVESEPTPLAETVALPPAQEYALPISSPYAYSSIVDHLAPASSPDRAQLRAADTSFGSPAPLSHAPSSLPSRPASTTSTVIEGDDSSSSEHGSIGSHPAGGEEDGYAPLEDEDEAQLAVKPAASDADSDELRYGSATAEDGGVHDEPVRGDPLADVFESDEATWRSIADDDSYPRLEERDAVETTGLGISGARNVAELEPVAAPGILERREQDETLDERGLPPPQDDVRDVVNMLSSTPTTATHPINLASPIRLDSSGAAATGTGVFPPSPVQQVAARESNVGHGQEDRSSPFLPSHSAATSISTVNFSVRPPSTIASMSPEYVQNRKQRQGWTNVPAVVDPSLSTSSSMSSISAAGAASDSARSSSSTGLMDNLNDLERALADLSPRASARARMGAQSPAAVLEAAGEAPSRAEPPRPGFPPRTSSREQTEEGEAPSAVPASPAPPSSLLASRPAFRYRAPSSPGGGSEASGANDVPSAAVELVAPAEPVRIPRSSSLSKPEARAHPQPHLVALPPSPMPANVATFAHSPDALDEPLPALPSASPSWPAAPPLPPSPSPPVQPFDNFLPRAAAPAPPPPPPPPAAEDPQPSQPRSPGPKKSGFKWGSRNKSIDAGKANAAPPPVGDAQSPSGDDPSSGSGAKSPLGSFFGKFGKGDKKGFFRRNDSTSPEPPVPAPAADAAAPVLPALPPRQPSLDAETEHFFSGAGRPRRPSVSTNSQPPSSLVEREAHAPPASAPVVVESASSSQEQEAPASSLPPLAELSQTQQRDELFGVAPSTPAPTSATQQSLPLAAHALSPPDSQHTSSPPPAHLDFPAPPPSTVAAATPHEPPRPRASSSFGSPSPRASLSAQSTTSASSSAASASTLLSPTQPAFPFSSALPPSPALAATDVSPTDAPATPRPAALSPPSSANTGSGLELPAAAPATPRYPASAPVTPAAWHLSSRAALGTPSPSSVSTSAATGSGASPSGASTGASARSRARLSADIEGLLSQMREIDFALEDPPATLASTLTTTAAATTTVEPVDTASRLLDGLERDPVEPQRASDAALDEPSPFPTPTLVEPDEDTSLVYAGGAATPDLSSSLSSSLSGFATPPPPVRAYAGVGAGASASPGLGAVNVSLGVPGFGAGDDGELPRPLSADLRAIGSVMTLGSPPTSPELTSPRYDPLQVQASPTRA</sequence>
<feature type="compositionally biased region" description="Low complexity" evidence="1">
    <location>
        <begin position="1339"/>
        <end position="1348"/>
    </location>
</feature>
<feature type="compositionally biased region" description="Low complexity" evidence="1">
    <location>
        <begin position="466"/>
        <end position="475"/>
    </location>
</feature>
<feature type="region of interest" description="Disordered" evidence="1">
    <location>
        <begin position="1813"/>
        <end position="1841"/>
    </location>
</feature>
<reference evidence="2 3" key="1">
    <citation type="journal article" date="2015" name="Front. Microbiol.">
        <title>Genome sequence of the plant growth promoting endophytic yeast Rhodotorula graminis WP1.</title>
        <authorList>
            <person name="Firrincieli A."/>
            <person name="Otillar R."/>
            <person name="Salamov A."/>
            <person name="Schmutz J."/>
            <person name="Khan Z."/>
            <person name="Redman R.S."/>
            <person name="Fleck N.D."/>
            <person name="Lindquist E."/>
            <person name="Grigoriev I.V."/>
            <person name="Doty S.L."/>
        </authorList>
    </citation>
    <scope>NUCLEOTIDE SEQUENCE [LARGE SCALE GENOMIC DNA]</scope>
    <source>
        <strain evidence="2 3">WP1</strain>
    </source>
</reference>
<keyword evidence="3" id="KW-1185">Reference proteome</keyword>
<feature type="region of interest" description="Disordered" evidence="1">
    <location>
        <begin position="1050"/>
        <end position="1645"/>
    </location>
</feature>
<feature type="compositionally biased region" description="Pro residues" evidence="1">
    <location>
        <begin position="1237"/>
        <end position="1259"/>
    </location>
</feature>
<evidence type="ECO:0000313" key="3">
    <source>
        <dbReference type="Proteomes" id="UP000053890"/>
    </source>
</evidence>
<feature type="compositionally biased region" description="Polar residues" evidence="1">
    <location>
        <begin position="1376"/>
        <end position="1385"/>
    </location>
</feature>
<feature type="compositionally biased region" description="Low complexity" evidence="1">
    <location>
        <begin position="1198"/>
        <end position="1210"/>
    </location>
</feature>
<feature type="compositionally biased region" description="Low complexity" evidence="1">
    <location>
        <begin position="720"/>
        <end position="743"/>
    </location>
</feature>
<evidence type="ECO:0000256" key="1">
    <source>
        <dbReference type="SAM" id="MobiDB-lite"/>
    </source>
</evidence>
<feature type="compositionally biased region" description="Low complexity" evidence="1">
    <location>
        <begin position="1612"/>
        <end position="1645"/>
    </location>
</feature>
<dbReference type="EMBL" id="KQ474083">
    <property type="protein sequence ID" value="KPV73227.1"/>
    <property type="molecule type" value="Genomic_DNA"/>
</dbReference>
<dbReference type="STRING" id="578459.A0A0P9FC30"/>
<feature type="compositionally biased region" description="Polar residues" evidence="1">
    <location>
        <begin position="1443"/>
        <end position="1452"/>
    </location>
</feature>
<feature type="compositionally biased region" description="Pro residues" evidence="1">
    <location>
        <begin position="1"/>
        <end position="16"/>
    </location>
</feature>
<feature type="region of interest" description="Disordered" evidence="1">
    <location>
        <begin position="707"/>
        <end position="769"/>
    </location>
</feature>
<feature type="compositionally biased region" description="Low complexity" evidence="1">
    <location>
        <begin position="1497"/>
        <end position="1574"/>
    </location>
</feature>
<feature type="compositionally biased region" description="Pro residues" evidence="1">
    <location>
        <begin position="1211"/>
        <end position="1225"/>
    </location>
</feature>
<gene>
    <name evidence="2" type="ORF">RHOBADRAFT_55003</name>
</gene>
<feature type="compositionally biased region" description="Basic and acidic residues" evidence="1">
    <location>
        <begin position="1316"/>
        <end position="1328"/>
    </location>
</feature>
<feature type="region of interest" description="Disordered" evidence="1">
    <location>
        <begin position="1"/>
        <end position="142"/>
    </location>
</feature>
<feature type="region of interest" description="Disordered" evidence="1">
    <location>
        <begin position="1677"/>
        <end position="1728"/>
    </location>
</feature>
<feature type="region of interest" description="Disordered" evidence="1">
    <location>
        <begin position="865"/>
        <end position="892"/>
    </location>
</feature>
<feature type="compositionally biased region" description="Low complexity" evidence="1">
    <location>
        <begin position="1288"/>
        <end position="1314"/>
    </location>
</feature>
<dbReference type="OrthoDB" id="2526154at2759"/>
<feature type="compositionally biased region" description="Low complexity" evidence="1">
    <location>
        <begin position="1394"/>
        <end position="1417"/>
    </location>
</feature>
<feature type="compositionally biased region" description="Low complexity" evidence="1">
    <location>
        <begin position="1133"/>
        <end position="1153"/>
    </location>
</feature>
<evidence type="ECO:0000313" key="2">
    <source>
        <dbReference type="EMBL" id="KPV73227.1"/>
    </source>
</evidence>
<organism evidence="2 3">
    <name type="scientific">Rhodotorula graminis (strain WP1)</name>
    <dbReference type="NCBI Taxonomy" id="578459"/>
    <lineage>
        <taxon>Eukaryota</taxon>
        <taxon>Fungi</taxon>
        <taxon>Dikarya</taxon>
        <taxon>Basidiomycota</taxon>
        <taxon>Pucciniomycotina</taxon>
        <taxon>Microbotryomycetes</taxon>
        <taxon>Sporidiobolales</taxon>
        <taxon>Sporidiobolaceae</taxon>
        <taxon>Rhodotorula</taxon>
    </lineage>
</organism>
<feature type="compositionally biased region" description="Low complexity" evidence="1">
    <location>
        <begin position="1098"/>
        <end position="1126"/>
    </location>
</feature>
<feature type="region of interest" description="Disordered" evidence="1">
    <location>
        <begin position="938"/>
        <end position="959"/>
    </location>
</feature>
<dbReference type="GeneID" id="28978057"/>